<evidence type="ECO:0000256" key="5">
    <source>
        <dbReference type="ARBA" id="ARBA00022801"/>
    </source>
</evidence>
<dbReference type="SUPFAM" id="SSF55811">
    <property type="entry name" value="Nudix"/>
    <property type="match status" value="1"/>
</dbReference>
<keyword evidence="10" id="KW-1185">Reference proteome</keyword>
<reference evidence="9 10" key="1">
    <citation type="journal article" date="2014" name="Nature">
        <title>An environmental bacterial taxon with a large and distinct metabolic repertoire.</title>
        <authorList>
            <person name="Wilson M.C."/>
            <person name="Mori T."/>
            <person name="Ruckert C."/>
            <person name="Uria A.R."/>
            <person name="Helf M.J."/>
            <person name="Takada K."/>
            <person name="Gernert C."/>
            <person name="Steffens U.A."/>
            <person name="Heycke N."/>
            <person name="Schmitt S."/>
            <person name="Rinke C."/>
            <person name="Helfrich E.J."/>
            <person name="Brachmann A.O."/>
            <person name="Gurgui C."/>
            <person name="Wakimoto T."/>
            <person name="Kracht M."/>
            <person name="Crusemann M."/>
            <person name="Hentschel U."/>
            <person name="Abe I."/>
            <person name="Matsunaga S."/>
            <person name="Kalinowski J."/>
            <person name="Takeyama H."/>
            <person name="Piel J."/>
        </authorList>
    </citation>
    <scope>NUCLEOTIDE SEQUENCE [LARGE SCALE GENOMIC DNA]</scope>
    <source>
        <strain evidence="10">TSY2</strain>
    </source>
</reference>
<dbReference type="Pfam" id="PF00293">
    <property type="entry name" value="NUDIX"/>
    <property type="match status" value="1"/>
</dbReference>
<accession>W4MF23</accession>
<protein>
    <recommendedName>
        <fullName evidence="4">GDP-mannose pyrophosphatase</fullName>
    </recommendedName>
    <alternativeName>
        <fullName evidence="6">GDP-mannose hydrolase</fullName>
    </alternativeName>
    <alternativeName>
        <fullName evidence="7">GDPMK</fullName>
    </alternativeName>
</protein>
<dbReference type="InterPro" id="IPR020084">
    <property type="entry name" value="NUDIX_hydrolase_CS"/>
</dbReference>
<evidence type="ECO:0000256" key="7">
    <source>
        <dbReference type="ARBA" id="ARBA00032272"/>
    </source>
</evidence>
<dbReference type="PANTHER" id="PTHR11839">
    <property type="entry name" value="UDP/ADP-SUGAR PYROPHOSPHATASE"/>
    <property type="match status" value="1"/>
</dbReference>
<evidence type="ECO:0000256" key="2">
    <source>
        <dbReference type="ARBA" id="ARBA00001946"/>
    </source>
</evidence>
<dbReference type="GO" id="GO:0006753">
    <property type="term" value="P:nucleoside phosphate metabolic process"/>
    <property type="evidence" value="ECO:0007669"/>
    <property type="project" value="TreeGrafter"/>
</dbReference>
<dbReference type="CDD" id="cd03424">
    <property type="entry name" value="NUDIX_ADPRase_Nudt5_UGPPase_Nudt14"/>
    <property type="match status" value="1"/>
</dbReference>
<evidence type="ECO:0000313" key="9">
    <source>
        <dbReference type="EMBL" id="ETX08783.1"/>
    </source>
</evidence>
<dbReference type="InterPro" id="IPR000086">
    <property type="entry name" value="NUDIX_hydrolase_dom"/>
</dbReference>
<dbReference type="PROSITE" id="PS51462">
    <property type="entry name" value="NUDIX"/>
    <property type="match status" value="1"/>
</dbReference>
<sequence>MTIHSREPLPWQQLHSRVIFDHPRLSLVEDTVMLPSGKQTEWLRFQDRQDFVLVICVDPGQRILLSRQYCHPVGRVVHEFPGGLVDAGESHVEAARRELMEEVGWYAHQLDEIGIFLPYVRRSSVRAHLYVATELEERRLPADSEEFIAYEWVDVPTLEARMRSGELDNGHLHAAWNLFRLHAGHD</sequence>
<comment type="cofactor">
    <cofactor evidence="2">
        <name>Mg(2+)</name>
        <dbReference type="ChEBI" id="CHEBI:18420"/>
    </cofactor>
</comment>
<evidence type="ECO:0000313" key="10">
    <source>
        <dbReference type="Proteomes" id="UP000019140"/>
    </source>
</evidence>
<dbReference type="GO" id="GO:0016787">
    <property type="term" value="F:hydrolase activity"/>
    <property type="evidence" value="ECO:0007669"/>
    <property type="project" value="UniProtKB-KW"/>
</dbReference>
<evidence type="ECO:0000256" key="1">
    <source>
        <dbReference type="ARBA" id="ARBA00000847"/>
    </source>
</evidence>
<evidence type="ECO:0000256" key="6">
    <source>
        <dbReference type="ARBA" id="ARBA00032162"/>
    </source>
</evidence>
<dbReference type="HOGENOM" id="CLU_062658_8_2_7"/>
<feature type="domain" description="Nudix hydrolase" evidence="8">
    <location>
        <begin position="47"/>
        <end position="180"/>
    </location>
</feature>
<dbReference type="GO" id="GO:0019693">
    <property type="term" value="P:ribose phosphate metabolic process"/>
    <property type="evidence" value="ECO:0007669"/>
    <property type="project" value="TreeGrafter"/>
</dbReference>
<name>W4MF23_9BACT</name>
<evidence type="ECO:0000259" key="8">
    <source>
        <dbReference type="PROSITE" id="PS51462"/>
    </source>
</evidence>
<dbReference type="Gene3D" id="3.90.79.10">
    <property type="entry name" value="Nucleoside Triphosphate Pyrophosphohydrolase"/>
    <property type="match status" value="1"/>
</dbReference>
<dbReference type="PROSITE" id="PS00893">
    <property type="entry name" value="NUDIX_BOX"/>
    <property type="match status" value="1"/>
</dbReference>
<dbReference type="InterPro" id="IPR015797">
    <property type="entry name" value="NUDIX_hydrolase-like_dom_sf"/>
</dbReference>
<proteinExistence type="inferred from homology"/>
<dbReference type="PANTHER" id="PTHR11839:SF18">
    <property type="entry name" value="NUDIX HYDROLASE DOMAIN-CONTAINING PROTEIN"/>
    <property type="match status" value="1"/>
</dbReference>
<keyword evidence="5" id="KW-0378">Hydrolase</keyword>
<gene>
    <name evidence="9" type="ORF">ETSY2_03345</name>
</gene>
<comment type="similarity">
    <text evidence="3">Belongs to the Nudix hydrolase family. NudK subfamily.</text>
</comment>
<dbReference type="Proteomes" id="UP000019140">
    <property type="component" value="Unassembled WGS sequence"/>
</dbReference>
<comment type="caution">
    <text evidence="9">The sequence shown here is derived from an EMBL/GenBank/DDBJ whole genome shotgun (WGS) entry which is preliminary data.</text>
</comment>
<comment type="catalytic activity">
    <reaction evidence="1">
        <text>GDP-alpha-D-mannose + H2O = alpha-D-mannose 1-phosphate + GMP + 2 H(+)</text>
        <dbReference type="Rhea" id="RHEA:27978"/>
        <dbReference type="ChEBI" id="CHEBI:15377"/>
        <dbReference type="ChEBI" id="CHEBI:15378"/>
        <dbReference type="ChEBI" id="CHEBI:57527"/>
        <dbReference type="ChEBI" id="CHEBI:58115"/>
        <dbReference type="ChEBI" id="CHEBI:58409"/>
    </reaction>
</comment>
<evidence type="ECO:0000256" key="4">
    <source>
        <dbReference type="ARBA" id="ARBA00016377"/>
    </source>
</evidence>
<evidence type="ECO:0000256" key="3">
    <source>
        <dbReference type="ARBA" id="ARBA00007275"/>
    </source>
</evidence>
<organism evidence="9 10">
    <name type="scientific">Candidatus Entotheonella gemina</name>
    <dbReference type="NCBI Taxonomy" id="1429439"/>
    <lineage>
        <taxon>Bacteria</taxon>
        <taxon>Pseudomonadati</taxon>
        <taxon>Nitrospinota/Tectimicrobiota group</taxon>
        <taxon>Candidatus Tectimicrobiota</taxon>
        <taxon>Candidatus Entotheonellia</taxon>
        <taxon>Candidatus Entotheonellales</taxon>
        <taxon>Candidatus Entotheonellaceae</taxon>
        <taxon>Candidatus Entotheonella</taxon>
    </lineage>
</organism>
<dbReference type="GO" id="GO:0005829">
    <property type="term" value="C:cytosol"/>
    <property type="evidence" value="ECO:0007669"/>
    <property type="project" value="TreeGrafter"/>
</dbReference>
<dbReference type="AlphaFoldDB" id="W4MF23"/>
<dbReference type="EMBL" id="AZHX01000134">
    <property type="protein sequence ID" value="ETX08783.1"/>
    <property type="molecule type" value="Genomic_DNA"/>
</dbReference>